<evidence type="ECO:0000256" key="1">
    <source>
        <dbReference type="ARBA" id="ARBA00001298"/>
    </source>
</evidence>
<comment type="similarity">
    <text evidence="7">Belongs to the dTDP-4-dehydrorhamnose 3,5-epimerase family.</text>
</comment>
<dbReference type="Gene3D" id="2.60.120.10">
    <property type="entry name" value="Jelly Rolls"/>
    <property type="match status" value="1"/>
</dbReference>
<dbReference type="RefSeq" id="WP_078923851.1">
    <property type="nucleotide sequence ID" value="NZ_FUYB01000022.1"/>
</dbReference>
<keyword evidence="9" id="KW-1185">Reference proteome</keyword>
<evidence type="ECO:0000256" key="2">
    <source>
        <dbReference type="ARBA" id="ARBA00001997"/>
    </source>
</evidence>
<dbReference type="SUPFAM" id="SSF51182">
    <property type="entry name" value="RmlC-like cupins"/>
    <property type="match status" value="1"/>
</dbReference>
<dbReference type="PANTHER" id="PTHR21047:SF2">
    <property type="entry name" value="THYMIDINE DIPHOSPHO-4-KETO-RHAMNOSE 3,5-EPIMERASE"/>
    <property type="match status" value="1"/>
</dbReference>
<dbReference type="EC" id="5.1.3.13" evidence="3 7"/>
<dbReference type="InterPro" id="IPR011051">
    <property type="entry name" value="RmlC_Cupin_sf"/>
</dbReference>
<dbReference type="GO" id="GO:0019305">
    <property type="term" value="P:dTDP-rhamnose biosynthetic process"/>
    <property type="evidence" value="ECO:0007669"/>
    <property type="project" value="UniProtKB-UniRule"/>
</dbReference>
<keyword evidence="7" id="KW-0413">Isomerase</keyword>
<sequence>MKIIPTSIPEVLIIEPRVFGDERGFFMETWNQQTFAQAGLDFNFVQDNHSRSRQGILRGLHYQIQKPQGKLVRVTQGRVYDVAVDLRRSSPTFGQWTGVELSAENYRLFWVPPGFAHGFYVLSESADFQYKCTHLYSPEYERCLRWDDPALNIPWPLVKGEPPQLSAKDAIGAELTAAEVFA</sequence>
<dbReference type="CDD" id="cd00438">
    <property type="entry name" value="cupin_RmlC"/>
    <property type="match status" value="1"/>
</dbReference>
<gene>
    <name evidence="8" type="ORF">SAMN02745130_03413</name>
</gene>
<dbReference type="OrthoDB" id="9800680at2"/>
<dbReference type="GO" id="GO:0008830">
    <property type="term" value="F:dTDP-4-dehydrorhamnose 3,5-epimerase activity"/>
    <property type="evidence" value="ECO:0007669"/>
    <property type="project" value="UniProtKB-UniRule"/>
</dbReference>
<evidence type="ECO:0000256" key="6">
    <source>
        <dbReference type="PIRSR" id="PIRSR600888-3"/>
    </source>
</evidence>
<evidence type="ECO:0000256" key="5">
    <source>
        <dbReference type="PIRSR" id="PIRSR600888-1"/>
    </source>
</evidence>
<evidence type="ECO:0000256" key="4">
    <source>
        <dbReference type="ARBA" id="ARBA00019595"/>
    </source>
</evidence>
<feature type="site" description="Participates in a stacking interaction with the thymidine ring of dTDP-4-oxo-6-deoxyglucose" evidence="6">
    <location>
        <position position="136"/>
    </location>
</feature>
<comment type="pathway">
    <text evidence="7">Carbohydrate biosynthesis; dTDP-L-rhamnose biosynthesis.</text>
</comment>
<accession>A0A1T4XT05</accession>
<dbReference type="GO" id="GO:0005829">
    <property type="term" value="C:cytosol"/>
    <property type="evidence" value="ECO:0007669"/>
    <property type="project" value="TreeGrafter"/>
</dbReference>
<comment type="function">
    <text evidence="2 7">Catalyzes the epimerization of the C3' and C5'positions of dTDP-6-deoxy-D-xylo-4-hexulose, forming dTDP-6-deoxy-L-lyxo-4-hexulose.</text>
</comment>
<evidence type="ECO:0000313" key="9">
    <source>
        <dbReference type="Proteomes" id="UP000190460"/>
    </source>
</evidence>
<evidence type="ECO:0000256" key="3">
    <source>
        <dbReference type="ARBA" id="ARBA00012098"/>
    </source>
</evidence>
<comment type="subunit">
    <text evidence="7">Homodimer.</text>
</comment>
<protein>
    <recommendedName>
        <fullName evidence="4 7">dTDP-4-dehydrorhamnose 3,5-epimerase</fullName>
        <ecNumber evidence="3 7">5.1.3.13</ecNumber>
    </recommendedName>
    <alternativeName>
        <fullName evidence="7">Thymidine diphospho-4-keto-rhamnose 3,5-epimerase</fullName>
    </alternativeName>
</protein>
<dbReference type="GO" id="GO:0000271">
    <property type="term" value="P:polysaccharide biosynthetic process"/>
    <property type="evidence" value="ECO:0007669"/>
    <property type="project" value="TreeGrafter"/>
</dbReference>
<dbReference type="PANTHER" id="PTHR21047">
    <property type="entry name" value="DTDP-6-DEOXY-D-GLUCOSE-3,5 EPIMERASE"/>
    <property type="match status" value="1"/>
</dbReference>
<comment type="catalytic activity">
    <reaction evidence="1 7">
        <text>dTDP-4-dehydro-6-deoxy-alpha-D-glucose = dTDP-4-dehydro-beta-L-rhamnose</text>
        <dbReference type="Rhea" id="RHEA:16969"/>
        <dbReference type="ChEBI" id="CHEBI:57649"/>
        <dbReference type="ChEBI" id="CHEBI:62830"/>
        <dbReference type="EC" id="5.1.3.13"/>
    </reaction>
</comment>
<organism evidence="8 9">
    <name type="scientific">Thiothrix eikelboomii</name>
    <dbReference type="NCBI Taxonomy" id="92487"/>
    <lineage>
        <taxon>Bacteria</taxon>
        <taxon>Pseudomonadati</taxon>
        <taxon>Pseudomonadota</taxon>
        <taxon>Gammaproteobacteria</taxon>
        <taxon>Thiotrichales</taxon>
        <taxon>Thiotrichaceae</taxon>
        <taxon>Thiothrix</taxon>
    </lineage>
</organism>
<dbReference type="STRING" id="92487.SAMN02745130_03413"/>
<proteinExistence type="inferred from homology"/>
<evidence type="ECO:0000256" key="7">
    <source>
        <dbReference type="RuleBase" id="RU364069"/>
    </source>
</evidence>
<dbReference type="InterPro" id="IPR014710">
    <property type="entry name" value="RmlC-like_jellyroll"/>
</dbReference>
<feature type="active site" description="Proton acceptor" evidence="5">
    <location>
        <position position="61"/>
    </location>
</feature>
<feature type="active site" description="Proton donor" evidence="5">
    <location>
        <position position="130"/>
    </location>
</feature>
<name>A0A1T4XT05_9GAMM</name>
<dbReference type="InterPro" id="IPR000888">
    <property type="entry name" value="RmlC-like"/>
</dbReference>
<evidence type="ECO:0000313" key="8">
    <source>
        <dbReference type="EMBL" id="SKA92672.1"/>
    </source>
</evidence>
<dbReference type="NCBIfam" id="TIGR01221">
    <property type="entry name" value="rmlC"/>
    <property type="match status" value="1"/>
</dbReference>
<dbReference type="EMBL" id="FUYB01000022">
    <property type="protein sequence ID" value="SKA92672.1"/>
    <property type="molecule type" value="Genomic_DNA"/>
</dbReference>
<dbReference type="Proteomes" id="UP000190460">
    <property type="component" value="Unassembled WGS sequence"/>
</dbReference>
<dbReference type="Pfam" id="PF00908">
    <property type="entry name" value="dTDP_sugar_isom"/>
    <property type="match status" value="1"/>
</dbReference>
<reference evidence="8 9" key="1">
    <citation type="submission" date="2017-02" db="EMBL/GenBank/DDBJ databases">
        <authorList>
            <person name="Peterson S.W."/>
        </authorList>
    </citation>
    <scope>NUCLEOTIDE SEQUENCE [LARGE SCALE GENOMIC DNA]</scope>
    <source>
        <strain evidence="8 9">ATCC 49788</strain>
    </source>
</reference>
<dbReference type="UniPathway" id="UPA00124"/>
<dbReference type="AlphaFoldDB" id="A0A1T4XT05"/>